<dbReference type="SUPFAM" id="SSF51182">
    <property type="entry name" value="RmlC-like cupins"/>
    <property type="match status" value="1"/>
</dbReference>
<comment type="caution">
    <text evidence="2">The sequence shown here is derived from an EMBL/GenBank/DDBJ whole genome shotgun (WGS) entry which is preliminary data.</text>
</comment>
<dbReference type="InterPro" id="IPR014710">
    <property type="entry name" value="RmlC-like_jellyroll"/>
</dbReference>
<dbReference type="CDD" id="cd02227">
    <property type="entry name" value="cupin_TM1112-like"/>
    <property type="match status" value="1"/>
</dbReference>
<dbReference type="EMBL" id="QJUL01000054">
    <property type="protein sequence ID" value="TBU86248.1"/>
    <property type="molecule type" value="Genomic_DNA"/>
</dbReference>
<dbReference type="Gene3D" id="2.60.120.10">
    <property type="entry name" value="Jelly Rolls"/>
    <property type="match status" value="1"/>
</dbReference>
<dbReference type="Pfam" id="PF05899">
    <property type="entry name" value="Cupin_3"/>
    <property type="match status" value="1"/>
</dbReference>
<dbReference type="PANTHER" id="PTHR40943">
    <property type="entry name" value="CYTOPLASMIC PROTEIN-RELATED"/>
    <property type="match status" value="1"/>
</dbReference>
<evidence type="ECO:0000313" key="3">
    <source>
        <dbReference type="Proteomes" id="UP000293172"/>
    </source>
</evidence>
<dbReference type="Proteomes" id="UP000293172">
    <property type="component" value="Unassembled WGS sequence"/>
</dbReference>
<evidence type="ECO:0000259" key="1">
    <source>
        <dbReference type="Pfam" id="PF05899"/>
    </source>
</evidence>
<organism evidence="2 3">
    <name type="scientific">Phytopseudomonas dryadis</name>
    <dbReference type="NCBI Taxonomy" id="2487520"/>
    <lineage>
        <taxon>Bacteria</taxon>
        <taxon>Pseudomonadati</taxon>
        <taxon>Pseudomonadota</taxon>
        <taxon>Gammaproteobacteria</taxon>
        <taxon>Pseudomonadales</taxon>
        <taxon>Pseudomonadaceae</taxon>
        <taxon>Phytopseudomonas</taxon>
    </lineage>
</organism>
<feature type="domain" description="(S)-ureidoglycine aminohydrolase cupin" evidence="1">
    <location>
        <begin position="45"/>
        <end position="116"/>
    </location>
</feature>
<dbReference type="RefSeq" id="WP_131199224.1">
    <property type="nucleotide sequence ID" value="NZ_QJUL01000054.1"/>
</dbReference>
<protein>
    <submittedName>
        <fullName evidence="2">Cupin</fullName>
    </submittedName>
</protein>
<dbReference type="OrthoDB" id="9799053at2"/>
<accession>A0A4Q9QUH4</accession>
<dbReference type="AlphaFoldDB" id="A0A4Q9QUH4"/>
<proteinExistence type="predicted"/>
<dbReference type="InterPro" id="IPR011051">
    <property type="entry name" value="RmlC_Cupin_sf"/>
</dbReference>
<sequence>MSNPLPTHVIDFANPGVDAIERVIDDPARVDTAYRSQSWRHFVEPRKNAVGGIWAAGPHREHCVCDYDELCHLLEGRVRLTDAEGNSRTFEAGATFVVAAGFTGTWENLTPVRKVYLILGA</sequence>
<dbReference type="InterPro" id="IPR008579">
    <property type="entry name" value="UGlyAH_Cupin_dom"/>
</dbReference>
<evidence type="ECO:0000313" key="2">
    <source>
        <dbReference type="EMBL" id="TBU86248.1"/>
    </source>
</evidence>
<name>A0A4Q9QUH4_9GAMM</name>
<dbReference type="PANTHER" id="PTHR40943:SF1">
    <property type="entry name" value="CYTOPLASMIC PROTEIN"/>
    <property type="match status" value="1"/>
</dbReference>
<reference evidence="2 3" key="1">
    <citation type="submission" date="2018-06" db="EMBL/GenBank/DDBJ databases">
        <title>Three novel Pseudomonas species isolated from symptomatic oak.</title>
        <authorList>
            <person name="Bueno-Gonzalez V."/>
            <person name="Brady C."/>
        </authorList>
    </citation>
    <scope>NUCLEOTIDE SEQUENCE [LARGE SCALE GENOMIC DNA]</scope>
    <source>
        <strain evidence="2 3">P6B</strain>
    </source>
</reference>
<gene>
    <name evidence="2" type="ORF">DNK44_23555</name>
</gene>